<dbReference type="Pfam" id="PF06961">
    <property type="entry name" value="DUF1294"/>
    <property type="match status" value="1"/>
</dbReference>
<dbReference type="InterPro" id="IPR010718">
    <property type="entry name" value="DUF1294"/>
</dbReference>
<keyword evidence="3" id="KW-1185">Reference proteome</keyword>
<keyword evidence="1" id="KW-1133">Transmembrane helix</keyword>
<sequence>MATLGIDWIVFISIWAFVAMGYDKRQAKRKKSRVSEKNLWLLALIGGGIGAYFGMQVFRHKTLHTSFRVGFLMLALMDMAVILYLIGLRIPALSQLF</sequence>
<accession>A0ABR8PIH7</accession>
<feature type="transmembrane region" description="Helical" evidence="1">
    <location>
        <begin position="38"/>
        <end position="55"/>
    </location>
</feature>
<dbReference type="EMBL" id="JACSQY010000003">
    <property type="protein sequence ID" value="MBD7907960.1"/>
    <property type="molecule type" value="Genomic_DNA"/>
</dbReference>
<dbReference type="Proteomes" id="UP000659496">
    <property type="component" value="Unassembled WGS sequence"/>
</dbReference>
<protein>
    <submittedName>
        <fullName evidence="2">DUF1294 domain-containing protein</fullName>
    </submittedName>
</protein>
<evidence type="ECO:0000313" key="2">
    <source>
        <dbReference type="EMBL" id="MBD7907960.1"/>
    </source>
</evidence>
<keyword evidence="1" id="KW-0812">Transmembrane</keyword>
<comment type="caution">
    <text evidence="2">The sequence shown here is derived from an EMBL/GenBank/DDBJ whole genome shotgun (WGS) entry which is preliminary data.</text>
</comment>
<keyword evidence="1" id="KW-0472">Membrane</keyword>
<feature type="transmembrane region" description="Helical" evidence="1">
    <location>
        <begin position="67"/>
        <end position="87"/>
    </location>
</feature>
<name>A0ABR8PIH7_9BACL</name>
<evidence type="ECO:0000313" key="3">
    <source>
        <dbReference type="Proteomes" id="UP000659496"/>
    </source>
</evidence>
<reference evidence="2 3" key="1">
    <citation type="submission" date="2020-08" db="EMBL/GenBank/DDBJ databases">
        <title>A Genomic Blueprint of the Chicken Gut Microbiome.</title>
        <authorList>
            <person name="Gilroy R."/>
            <person name="Ravi A."/>
            <person name="Getino M."/>
            <person name="Pursley I."/>
            <person name="Horton D.L."/>
            <person name="Alikhan N.-F."/>
            <person name="Baker D."/>
            <person name="Gharbi K."/>
            <person name="Hall N."/>
            <person name="Watson M."/>
            <person name="Adriaenssens E.M."/>
            <person name="Foster-Nyarko E."/>
            <person name="Jarju S."/>
            <person name="Secka A."/>
            <person name="Antonio M."/>
            <person name="Oren A."/>
            <person name="Chaudhuri R."/>
            <person name="La Ragione R.M."/>
            <person name="Hildebrand F."/>
            <person name="Pallen M.J."/>
        </authorList>
    </citation>
    <scope>NUCLEOTIDE SEQUENCE [LARGE SCALE GENOMIC DNA]</scope>
    <source>
        <strain evidence="2 3">Sa3CUA8</strain>
    </source>
</reference>
<organism evidence="2 3">
    <name type="scientific">Sporosarcina gallistercoris</name>
    <dbReference type="NCBI Taxonomy" id="2762245"/>
    <lineage>
        <taxon>Bacteria</taxon>
        <taxon>Bacillati</taxon>
        <taxon>Bacillota</taxon>
        <taxon>Bacilli</taxon>
        <taxon>Bacillales</taxon>
        <taxon>Caryophanaceae</taxon>
        <taxon>Sporosarcina</taxon>
    </lineage>
</organism>
<evidence type="ECO:0000256" key="1">
    <source>
        <dbReference type="SAM" id="Phobius"/>
    </source>
</evidence>
<feature type="transmembrane region" description="Helical" evidence="1">
    <location>
        <begin position="6"/>
        <end position="22"/>
    </location>
</feature>
<gene>
    <name evidence="2" type="ORF">H9659_06430</name>
</gene>
<proteinExistence type="predicted"/>
<dbReference type="RefSeq" id="WP_191689100.1">
    <property type="nucleotide sequence ID" value="NZ_JACSQY010000003.1"/>
</dbReference>